<dbReference type="OrthoDB" id="692400at2759"/>
<feature type="domain" description="Endonuclease/exonuclease/phosphatase" evidence="2">
    <location>
        <begin position="49"/>
        <end position="228"/>
    </location>
</feature>
<dbReference type="Gene3D" id="3.60.10.10">
    <property type="entry name" value="Endonuclease/exonuclease/phosphatase"/>
    <property type="match status" value="1"/>
</dbReference>
<dbReference type="Proteomes" id="UP000325315">
    <property type="component" value="Unassembled WGS sequence"/>
</dbReference>
<reference evidence="4" key="1">
    <citation type="journal article" date="2019" name="Plant Biotechnol. J.">
        <title>Genome sequencing of the Australian wild diploid species Gossypium australe highlights disease resistance and delayed gland morphogenesis.</title>
        <authorList>
            <person name="Cai Y."/>
            <person name="Cai X."/>
            <person name="Wang Q."/>
            <person name="Wang P."/>
            <person name="Zhang Y."/>
            <person name="Cai C."/>
            <person name="Xu Y."/>
            <person name="Wang K."/>
            <person name="Zhou Z."/>
            <person name="Wang C."/>
            <person name="Geng S."/>
            <person name="Li B."/>
            <person name="Dong Q."/>
            <person name="Hou Y."/>
            <person name="Wang H."/>
            <person name="Ai P."/>
            <person name="Liu Z."/>
            <person name="Yi F."/>
            <person name="Sun M."/>
            <person name="An G."/>
            <person name="Cheng J."/>
            <person name="Zhang Y."/>
            <person name="Shi Q."/>
            <person name="Xie Y."/>
            <person name="Shi X."/>
            <person name="Chang Y."/>
            <person name="Huang F."/>
            <person name="Chen Y."/>
            <person name="Hong S."/>
            <person name="Mi L."/>
            <person name="Sun Q."/>
            <person name="Zhang L."/>
            <person name="Zhou B."/>
            <person name="Peng R."/>
            <person name="Zhang X."/>
            <person name="Liu F."/>
        </authorList>
    </citation>
    <scope>NUCLEOTIDE SEQUENCE [LARGE SCALE GENOMIC DNA]</scope>
    <source>
        <strain evidence="4">cv. PA1801</strain>
    </source>
</reference>
<dbReference type="PANTHER" id="PTHR33710:SF62">
    <property type="entry name" value="DUF4283 DOMAIN PROTEIN"/>
    <property type="match status" value="1"/>
</dbReference>
<gene>
    <name evidence="3" type="ORF">EPI10_028769</name>
</gene>
<evidence type="ECO:0000313" key="4">
    <source>
        <dbReference type="Proteomes" id="UP000325315"/>
    </source>
</evidence>
<dbReference type="InterPro" id="IPR005135">
    <property type="entry name" value="Endo/exonuclease/phosphatase"/>
</dbReference>
<dbReference type="Pfam" id="PF03372">
    <property type="entry name" value="Exo_endo_phos"/>
    <property type="match status" value="1"/>
</dbReference>
<proteinExistence type="predicted"/>
<keyword evidence="3" id="KW-0548">Nucleotidyltransferase</keyword>
<name>A0A5B6UW04_9ROSI</name>
<feature type="domain" description="Reverse transcriptase" evidence="1">
    <location>
        <begin position="458"/>
        <end position="535"/>
    </location>
</feature>
<dbReference type="AlphaFoldDB" id="A0A5B6UW04"/>
<evidence type="ECO:0000259" key="2">
    <source>
        <dbReference type="Pfam" id="PF03372"/>
    </source>
</evidence>
<organism evidence="3 4">
    <name type="scientific">Gossypium australe</name>
    <dbReference type="NCBI Taxonomy" id="47621"/>
    <lineage>
        <taxon>Eukaryota</taxon>
        <taxon>Viridiplantae</taxon>
        <taxon>Streptophyta</taxon>
        <taxon>Embryophyta</taxon>
        <taxon>Tracheophyta</taxon>
        <taxon>Spermatophyta</taxon>
        <taxon>Magnoliopsida</taxon>
        <taxon>eudicotyledons</taxon>
        <taxon>Gunneridae</taxon>
        <taxon>Pentapetalae</taxon>
        <taxon>rosids</taxon>
        <taxon>malvids</taxon>
        <taxon>Malvales</taxon>
        <taxon>Malvaceae</taxon>
        <taxon>Malvoideae</taxon>
        <taxon>Gossypium</taxon>
    </lineage>
</organism>
<dbReference type="GO" id="GO:0003964">
    <property type="term" value="F:RNA-directed DNA polymerase activity"/>
    <property type="evidence" value="ECO:0007669"/>
    <property type="project" value="UniProtKB-KW"/>
</dbReference>
<protein>
    <submittedName>
        <fullName evidence="3">Reverse transcriptase</fullName>
    </submittedName>
</protein>
<dbReference type="InterPro" id="IPR036691">
    <property type="entry name" value="Endo/exonu/phosph_ase_sf"/>
</dbReference>
<dbReference type="Pfam" id="PF00078">
    <property type="entry name" value="RVT_1"/>
    <property type="match status" value="1"/>
</dbReference>
<keyword evidence="3" id="KW-0808">Transferase</keyword>
<dbReference type="InterPro" id="IPR000477">
    <property type="entry name" value="RT_dom"/>
</dbReference>
<dbReference type="EMBL" id="SMMG02000009">
    <property type="protein sequence ID" value="KAA3462270.1"/>
    <property type="molecule type" value="Genomic_DNA"/>
</dbReference>
<keyword evidence="3" id="KW-0695">RNA-directed DNA polymerase</keyword>
<comment type="caution">
    <text evidence="3">The sequence shown here is derived from an EMBL/GenBank/DDBJ whole genome shotgun (WGS) entry which is preliminary data.</text>
</comment>
<keyword evidence="4" id="KW-1185">Reference proteome</keyword>
<dbReference type="PANTHER" id="PTHR33710">
    <property type="entry name" value="BNAC02G09200D PROTEIN"/>
    <property type="match status" value="1"/>
</dbReference>
<evidence type="ECO:0000259" key="1">
    <source>
        <dbReference type="Pfam" id="PF00078"/>
    </source>
</evidence>
<evidence type="ECO:0000313" key="3">
    <source>
        <dbReference type="EMBL" id="KAA3462270.1"/>
    </source>
</evidence>
<dbReference type="SUPFAM" id="SSF56219">
    <property type="entry name" value="DNase I-like"/>
    <property type="match status" value="1"/>
</dbReference>
<accession>A0A5B6UW04</accession>
<sequence>MKSTMANLWHPVRGVQIRDLGEKRFKLGSIFARSITCQEASRPVTMKILSWNVRGLERPRTIRRLRYLLKAYNPHIVFFMETKLGSRQMEWVCRKCGFVHGVEVDLEGFYGPPYAQDRNESCDVLKSLSTADGIPWFVCSDFNEIIYGSEKKGGLPRDKRRMDLFRRTLEECQLIDVGYSGRWFTWERGNLPKMNIRERLDRGVANARWVSMFPEVKVQHLVHSFSDHCHLLINTSIEGGRLKNKTFKFEAWWSLEESFLNEVNRIWKMSSRDLMQKLENLKKGLDKWAGQIQMNRKKRKQALTAKLSKLYEGDRDDNNLAELIDTKIHLNFEIEKDECYWKQRARLNWLKFGDKNTTFFHSQATQRKKKISFVSIGRCILDEDNKQLTVKYTREEIQAVVFEMGSTKALGEDGLSGLFYQKCWHIIGDEVTGFYLQLLNGDMEVSSINSSNIVLISKNSSPSNMTHYRPISLCNVLYKILAKAIANRFRKVIGKCIDAAQSAFVPGRLISDNMLLAYEILNTLKQKRMGKKWFIAVKLYMSKCVNFDKSMVFFSKNTLEEDKQVVVNLLGVCSSSEPERYLAKGLLQKGLCWQIVRGNKVSIWNDCWIQGIESLERHNSSDNMQLELVSDLIDYANRKWRADMISNTFHPDVARTILQISLSESDHEDFQV</sequence>